<comment type="caution">
    <text evidence="8">The sequence shown here is derived from an EMBL/GenBank/DDBJ whole genome shotgun (WGS) entry which is preliminary data.</text>
</comment>
<dbReference type="PROSITE" id="PS00138">
    <property type="entry name" value="SUBTILASE_SER"/>
    <property type="match status" value="1"/>
</dbReference>
<dbReference type="EMBL" id="JAPWGM010000002">
    <property type="protein sequence ID" value="MCZ4243821.1"/>
    <property type="molecule type" value="Genomic_DNA"/>
</dbReference>
<dbReference type="Pfam" id="PF00082">
    <property type="entry name" value="Peptidase_S8"/>
    <property type="match status" value="1"/>
</dbReference>
<proteinExistence type="inferred from homology"/>
<keyword evidence="6" id="KW-0732">Signal</keyword>
<dbReference type="CDD" id="cd07483">
    <property type="entry name" value="Peptidases_S8_Subtilisin_Novo-like"/>
    <property type="match status" value="1"/>
</dbReference>
<evidence type="ECO:0000313" key="8">
    <source>
        <dbReference type="EMBL" id="MCZ4243821.1"/>
    </source>
</evidence>
<feature type="chain" id="PRO_5045922617" evidence="6">
    <location>
        <begin position="26"/>
        <end position="532"/>
    </location>
</feature>
<feature type="active site" description="Charge relay system" evidence="5">
    <location>
        <position position="452"/>
    </location>
</feature>
<dbReference type="Gene3D" id="3.40.50.200">
    <property type="entry name" value="Peptidase S8/S53 domain"/>
    <property type="match status" value="2"/>
</dbReference>
<reference evidence="8" key="1">
    <citation type="submission" date="2022-12" db="EMBL/GenBank/DDBJ databases">
        <title>Genome sequence of HCMS5-2.</title>
        <authorList>
            <person name="Woo H."/>
        </authorList>
    </citation>
    <scope>NUCLEOTIDE SEQUENCE</scope>
    <source>
        <strain evidence="8">HCMS5-2</strain>
    </source>
</reference>
<dbReference type="InterPro" id="IPR034080">
    <property type="entry name" value="Protease_P7-like_dom"/>
</dbReference>
<feature type="active site" description="Charge relay system" evidence="5">
    <location>
        <position position="68"/>
    </location>
</feature>
<keyword evidence="4 5" id="KW-0720">Serine protease</keyword>
<keyword evidence="2 5" id="KW-0645">Protease</keyword>
<evidence type="ECO:0000259" key="7">
    <source>
        <dbReference type="Pfam" id="PF00082"/>
    </source>
</evidence>
<keyword evidence="3 5" id="KW-0378">Hydrolase</keyword>
<gene>
    <name evidence="8" type="ORF">O0955_07360</name>
</gene>
<feature type="domain" description="Peptidase S8/S53" evidence="7">
    <location>
        <begin position="60"/>
        <end position="490"/>
    </location>
</feature>
<name>A0ABT4L7K9_9SPHI</name>
<dbReference type="PANTHER" id="PTHR43806">
    <property type="entry name" value="PEPTIDASE S8"/>
    <property type="match status" value="1"/>
</dbReference>
<accession>A0ABT4L7K9</accession>
<evidence type="ECO:0000256" key="6">
    <source>
        <dbReference type="SAM" id="SignalP"/>
    </source>
</evidence>
<dbReference type="InterPro" id="IPR015500">
    <property type="entry name" value="Peptidase_S8_subtilisin-rel"/>
</dbReference>
<dbReference type="InterPro" id="IPR050131">
    <property type="entry name" value="Peptidase_S8_subtilisin-like"/>
</dbReference>
<dbReference type="PROSITE" id="PS51892">
    <property type="entry name" value="SUBTILASE"/>
    <property type="match status" value="1"/>
</dbReference>
<comment type="similarity">
    <text evidence="1 5">Belongs to the peptidase S8 family.</text>
</comment>
<feature type="signal peptide" evidence="6">
    <location>
        <begin position="1"/>
        <end position="25"/>
    </location>
</feature>
<dbReference type="InterPro" id="IPR036852">
    <property type="entry name" value="Peptidase_S8/S53_dom_sf"/>
</dbReference>
<dbReference type="SUPFAM" id="SSF52743">
    <property type="entry name" value="Subtilisin-like"/>
    <property type="match status" value="1"/>
</dbReference>
<evidence type="ECO:0000256" key="4">
    <source>
        <dbReference type="ARBA" id="ARBA00022825"/>
    </source>
</evidence>
<dbReference type="PANTHER" id="PTHR43806:SF11">
    <property type="entry name" value="CEREVISIN-RELATED"/>
    <property type="match status" value="1"/>
</dbReference>
<dbReference type="RefSeq" id="WP_269426896.1">
    <property type="nucleotide sequence ID" value="NZ_JAPWGM010000002.1"/>
</dbReference>
<evidence type="ECO:0000256" key="3">
    <source>
        <dbReference type="ARBA" id="ARBA00022801"/>
    </source>
</evidence>
<protein>
    <submittedName>
        <fullName evidence="8">S8 family peptidase</fullName>
    </submittedName>
</protein>
<feature type="active site" description="Charge relay system" evidence="5">
    <location>
        <position position="283"/>
    </location>
</feature>
<evidence type="ECO:0000256" key="5">
    <source>
        <dbReference type="PROSITE-ProRule" id="PRU01240"/>
    </source>
</evidence>
<dbReference type="InterPro" id="IPR000209">
    <property type="entry name" value="Peptidase_S8/S53_dom"/>
</dbReference>
<keyword evidence="9" id="KW-1185">Reference proteome</keyword>
<dbReference type="PROSITE" id="PS00137">
    <property type="entry name" value="SUBTILASE_HIS"/>
    <property type="match status" value="1"/>
</dbReference>
<evidence type="ECO:0000256" key="1">
    <source>
        <dbReference type="ARBA" id="ARBA00011073"/>
    </source>
</evidence>
<dbReference type="InterPro" id="IPR023828">
    <property type="entry name" value="Peptidase_S8_Ser-AS"/>
</dbReference>
<dbReference type="Proteomes" id="UP001144347">
    <property type="component" value="Unassembled WGS sequence"/>
</dbReference>
<dbReference type="PRINTS" id="PR00723">
    <property type="entry name" value="SUBTILISIN"/>
</dbReference>
<sequence>MNKNNFLKSLLTVAAIGAMPFLGMAQQRPNWQNLDLKTDTIFGISTDKAYKELLKGKKSTKVIVAVNDGGVEAQHEDLKRIMWVNTKEVAGNGVDDDKNGYIDDINGWNFIGGPKESVNFETLELTRLVRRDQARFANTTDANVAEKDKKDFDTFKARRADLEKQLGEAKANLSGITGFKNALDNLVKKMGKENPTAEDFANYKPTTEIEGRLQAALAEPLKQMSFKDFYEDQIVEGFDYYSRQANYNLNLDYNPRSIVGDDPNNSKEKFYGNNDVAGPDAMHGSHVAGIIAADRTNQLGIMGVADNVAIMGVRCTPNGDERDKDVANAIRYAVDNGAKVINMSFGKPYTWDKAVVNEAMKYAVSKDVLIVQAAGNENKDIDTENNFPNHKDLDAKTIASWITIGASGPKDDETLKASFSNFGKTQVDVFAPGVQIYSTVPGSKYKYLDGTSMASPVVAGLAGLIRSYYPKLTAAQVKEIIVKSVVKVNHNVEYKKGEGDDAPKVSVPFSDLCISGGIVNAYNALKLAATYK</sequence>
<evidence type="ECO:0000256" key="2">
    <source>
        <dbReference type="ARBA" id="ARBA00022670"/>
    </source>
</evidence>
<organism evidence="8 9">
    <name type="scientific">Pedobacter punctiformis</name>
    <dbReference type="NCBI Taxonomy" id="3004097"/>
    <lineage>
        <taxon>Bacteria</taxon>
        <taxon>Pseudomonadati</taxon>
        <taxon>Bacteroidota</taxon>
        <taxon>Sphingobacteriia</taxon>
        <taxon>Sphingobacteriales</taxon>
        <taxon>Sphingobacteriaceae</taxon>
        <taxon>Pedobacter</taxon>
    </lineage>
</organism>
<evidence type="ECO:0000313" key="9">
    <source>
        <dbReference type="Proteomes" id="UP001144347"/>
    </source>
</evidence>
<dbReference type="InterPro" id="IPR022398">
    <property type="entry name" value="Peptidase_S8_His-AS"/>
</dbReference>